<protein>
    <submittedName>
        <fullName evidence="3">Uncharacterized protein</fullName>
    </submittedName>
</protein>
<evidence type="ECO:0000256" key="1">
    <source>
        <dbReference type="SAM" id="MobiDB-lite"/>
    </source>
</evidence>
<dbReference type="Proteomes" id="UP000046395">
    <property type="component" value="Unassembled WGS sequence"/>
</dbReference>
<evidence type="ECO:0000313" key="2">
    <source>
        <dbReference type="Proteomes" id="UP000046395"/>
    </source>
</evidence>
<name>A0A5S6Q1W2_TRIMR</name>
<keyword evidence="2" id="KW-1185">Reference proteome</keyword>
<proteinExistence type="predicted"/>
<feature type="region of interest" description="Disordered" evidence="1">
    <location>
        <begin position="1"/>
        <end position="66"/>
    </location>
</feature>
<reference evidence="3" key="1">
    <citation type="submission" date="2019-12" db="UniProtKB">
        <authorList>
            <consortium name="WormBaseParasite"/>
        </authorList>
    </citation>
    <scope>IDENTIFICATION</scope>
</reference>
<sequence length="129" mass="14544">MGRSRRGELPLDTTLSELRQESSNHYPSTRQQEFLGDQQNMYGSGSQTSKYTSIPLFPGSTDNNGDGAKIVNSNLAKWRLEHLKTCRWTDMHTPLFWSPDGPLGPSIVVSVRRASAPLNRGSWSDERHR</sequence>
<dbReference type="WBParaSite" id="TMUE_0000001124.1">
    <property type="protein sequence ID" value="TMUE_0000001124.1"/>
    <property type="gene ID" value="WBGene00297037"/>
</dbReference>
<evidence type="ECO:0000313" key="3">
    <source>
        <dbReference type="WBParaSite" id="TMUE_0000001124.1"/>
    </source>
</evidence>
<organism evidence="2 3">
    <name type="scientific">Trichuris muris</name>
    <name type="common">Mouse whipworm</name>
    <dbReference type="NCBI Taxonomy" id="70415"/>
    <lineage>
        <taxon>Eukaryota</taxon>
        <taxon>Metazoa</taxon>
        <taxon>Ecdysozoa</taxon>
        <taxon>Nematoda</taxon>
        <taxon>Enoplea</taxon>
        <taxon>Dorylaimia</taxon>
        <taxon>Trichinellida</taxon>
        <taxon>Trichuridae</taxon>
        <taxon>Trichuris</taxon>
    </lineage>
</organism>
<feature type="compositionally biased region" description="Polar residues" evidence="1">
    <location>
        <begin position="13"/>
        <end position="52"/>
    </location>
</feature>
<accession>A0A5S6Q1W2</accession>
<dbReference type="AlphaFoldDB" id="A0A5S6Q1W2"/>